<dbReference type="PANTHER" id="PTHR33050">
    <property type="entry name" value="REVERSE TRANSCRIPTASE DOMAIN-CONTAINING PROTEIN"/>
    <property type="match status" value="1"/>
</dbReference>
<dbReference type="Proteomes" id="UP000007800">
    <property type="component" value="Unassembled WGS sequence"/>
</dbReference>
<evidence type="ECO:0000313" key="2">
    <source>
        <dbReference type="Proteomes" id="UP000007800"/>
    </source>
</evidence>
<dbReference type="AlphaFoldDB" id="C5LSF1"/>
<dbReference type="OMA" id="GDHETAY"/>
<proteinExistence type="predicted"/>
<dbReference type="RefSeq" id="XP_002767624.1">
    <property type="nucleotide sequence ID" value="XM_002767578.1"/>
</dbReference>
<sequence length="211" mass="23561">MSKARPGEPMTIYKSDHAAAYRQVPTDPNEAPFQLICVKGPDGEPAIFRHLALSFGASSSVVNYCRLSQCLIHLHRVMFGAVSMSFIDDYWGIEPATSAATAYECWTVLNELLGFKEKESKKAPPSSDVRLLGLDVQLSANTLTLSLTDEKRKQLCNSLSEPRQHEEALWSIDVRLRDVPRSVVESLYESTLLMDSQRKITCLAKGKGRDR</sequence>
<protein>
    <recommendedName>
        <fullName evidence="3">Reverse transcriptase domain-containing protein</fullName>
    </recommendedName>
</protein>
<dbReference type="InterPro" id="IPR052055">
    <property type="entry name" value="Hepadnavirus_pol/RT"/>
</dbReference>
<gene>
    <name evidence="1" type="ORF">Pmar_PMAR021958</name>
</gene>
<dbReference type="PANTHER" id="PTHR33050:SF7">
    <property type="entry name" value="RIBONUCLEASE H"/>
    <property type="match status" value="1"/>
</dbReference>
<evidence type="ECO:0008006" key="3">
    <source>
        <dbReference type="Google" id="ProtNLM"/>
    </source>
</evidence>
<dbReference type="EMBL" id="GG685189">
    <property type="protein sequence ID" value="EER00342.1"/>
    <property type="molecule type" value="Genomic_DNA"/>
</dbReference>
<dbReference type="InParanoid" id="C5LSF1"/>
<accession>C5LSF1</accession>
<dbReference type="OrthoDB" id="419294at2759"/>
<reference evidence="1 2" key="1">
    <citation type="submission" date="2008-07" db="EMBL/GenBank/DDBJ databases">
        <authorList>
            <person name="El-Sayed N."/>
            <person name="Caler E."/>
            <person name="Inman J."/>
            <person name="Amedeo P."/>
            <person name="Hass B."/>
            <person name="Wortman J."/>
        </authorList>
    </citation>
    <scope>NUCLEOTIDE SEQUENCE [LARGE SCALE GENOMIC DNA]</scope>
    <source>
        <strain evidence="2">ATCC 50983 / TXsc</strain>
    </source>
</reference>
<organism evidence="2">
    <name type="scientific">Perkinsus marinus (strain ATCC 50983 / TXsc)</name>
    <dbReference type="NCBI Taxonomy" id="423536"/>
    <lineage>
        <taxon>Eukaryota</taxon>
        <taxon>Sar</taxon>
        <taxon>Alveolata</taxon>
        <taxon>Perkinsozoa</taxon>
        <taxon>Perkinsea</taxon>
        <taxon>Perkinsida</taxon>
        <taxon>Perkinsidae</taxon>
        <taxon>Perkinsus</taxon>
    </lineage>
</organism>
<keyword evidence="2" id="KW-1185">Reference proteome</keyword>
<name>C5LSF1_PERM5</name>
<dbReference type="GeneID" id="9050091"/>
<evidence type="ECO:0000313" key="1">
    <source>
        <dbReference type="EMBL" id="EER00342.1"/>
    </source>
</evidence>